<reference evidence="2 3" key="1">
    <citation type="journal article" date="2018" name="Sci. Rep.">
        <title>Genomic signatures of local adaptation to the degree of environmental predictability in rotifers.</title>
        <authorList>
            <person name="Franch-Gras L."/>
            <person name="Hahn C."/>
            <person name="Garcia-Roger E.M."/>
            <person name="Carmona M.J."/>
            <person name="Serra M."/>
            <person name="Gomez A."/>
        </authorList>
    </citation>
    <scope>NUCLEOTIDE SEQUENCE [LARGE SCALE GENOMIC DNA]</scope>
    <source>
        <strain evidence="2">HYR1</strain>
    </source>
</reference>
<proteinExistence type="predicted"/>
<keyword evidence="3" id="KW-1185">Reference proteome</keyword>
<accession>A0A3M7P1A7</accession>
<organism evidence="2 3">
    <name type="scientific">Brachionus plicatilis</name>
    <name type="common">Marine rotifer</name>
    <name type="synonym">Brachionus muelleri</name>
    <dbReference type="NCBI Taxonomy" id="10195"/>
    <lineage>
        <taxon>Eukaryota</taxon>
        <taxon>Metazoa</taxon>
        <taxon>Spiralia</taxon>
        <taxon>Gnathifera</taxon>
        <taxon>Rotifera</taxon>
        <taxon>Eurotatoria</taxon>
        <taxon>Monogononta</taxon>
        <taxon>Pseudotrocha</taxon>
        <taxon>Ploima</taxon>
        <taxon>Brachionidae</taxon>
        <taxon>Brachionus</taxon>
    </lineage>
</organism>
<comment type="caution">
    <text evidence="2">The sequence shown here is derived from an EMBL/GenBank/DDBJ whole genome shotgun (WGS) entry which is preliminary data.</text>
</comment>
<sequence length="418" mass="49082">MDIFLVLKLNISVDNEKNKCKILIQNLLYEEYLSFLCEHIYCTYTGLDVKSSDITALFNCYKDITKFDLKKDEEEKIFLQKITDYARKKNANAYDKLVYLNLSFLNEYYDGLEDHSEEHIEFKESISFWKSVFCKRMAYILNEETEKRKHLSLSKIESANHSDTLLDKQFDLYNQKMEQLESSISEKMNVLQDIDYKIVEKQEQASVLKKSYAEQIDELDAEISRMDKSLKIKEEDLKAIEESDARQKDSLKKLETNIEQVKSRKLELEKKANVLRGKINELKKNENTLLKDKAQYVSEISCCNSERKLIQDQHNQLEKQIQQTEAWKKFIEMVHNRLLDDGNAFQKRTSLVSQLKGFKDLNECCRILAKELNIDLDGTVEQIASQNEPKKRVEIESCLQKVLAEPNVTLEKDNLNNQ</sequence>
<evidence type="ECO:0000313" key="3">
    <source>
        <dbReference type="Proteomes" id="UP000276133"/>
    </source>
</evidence>
<dbReference type="AlphaFoldDB" id="A0A3M7P1A7"/>
<feature type="coiled-coil region" evidence="1">
    <location>
        <begin position="209"/>
        <end position="285"/>
    </location>
</feature>
<gene>
    <name evidence="2" type="ORF">BpHYR1_048651</name>
</gene>
<dbReference type="EMBL" id="REGN01014237">
    <property type="protein sequence ID" value="RMZ92873.1"/>
    <property type="molecule type" value="Genomic_DNA"/>
</dbReference>
<name>A0A3M7P1A7_BRAPC</name>
<evidence type="ECO:0000256" key="1">
    <source>
        <dbReference type="SAM" id="Coils"/>
    </source>
</evidence>
<protein>
    <submittedName>
        <fullName evidence="2">Uncharacterized protein</fullName>
    </submittedName>
</protein>
<dbReference type="Proteomes" id="UP000276133">
    <property type="component" value="Unassembled WGS sequence"/>
</dbReference>
<feature type="non-terminal residue" evidence="2">
    <location>
        <position position="418"/>
    </location>
</feature>
<evidence type="ECO:0000313" key="2">
    <source>
        <dbReference type="EMBL" id="RMZ92873.1"/>
    </source>
</evidence>
<keyword evidence="1" id="KW-0175">Coiled coil</keyword>